<dbReference type="SMART" id="SM00347">
    <property type="entry name" value="HTH_MARR"/>
    <property type="match status" value="1"/>
</dbReference>
<organism evidence="3 4">
    <name type="scientific">Thalassorhabdus alkalitolerans</name>
    <dbReference type="NCBI Taxonomy" id="2282697"/>
    <lineage>
        <taxon>Bacteria</taxon>
        <taxon>Bacillati</taxon>
        <taxon>Bacillota</taxon>
        <taxon>Bacilli</taxon>
        <taxon>Bacillales</taxon>
        <taxon>Bacillaceae</taxon>
        <taxon>Thalassorhabdus</taxon>
    </lineage>
</organism>
<protein>
    <submittedName>
        <fullName evidence="3">MarR family winged helix-turn-helix transcriptional regulator</fullName>
    </submittedName>
</protein>
<dbReference type="PROSITE" id="PS50995">
    <property type="entry name" value="HTH_MARR_2"/>
    <property type="match status" value="1"/>
</dbReference>
<evidence type="ECO:0000313" key="4">
    <source>
        <dbReference type="Proteomes" id="UP001596142"/>
    </source>
</evidence>
<name>A0ABW0YSH5_9BACI</name>
<dbReference type="InterPro" id="IPR036388">
    <property type="entry name" value="WH-like_DNA-bd_sf"/>
</dbReference>
<dbReference type="PANTHER" id="PTHR33164:SF43">
    <property type="entry name" value="HTH-TYPE TRANSCRIPTIONAL REPRESSOR YETL"/>
    <property type="match status" value="1"/>
</dbReference>
<dbReference type="Gene3D" id="1.10.10.10">
    <property type="entry name" value="Winged helix-like DNA-binding domain superfamily/Winged helix DNA-binding domain"/>
    <property type="match status" value="1"/>
</dbReference>
<evidence type="ECO:0000259" key="2">
    <source>
        <dbReference type="PROSITE" id="PS50995"/>
    </source>
</evidence>
<dbReference type="SUPFAM" id="SSF46785">
    <property type="entry name" value="Winged helix' DNA-binding domain"/>
    <property type="match status" value="1"/>
</dbReference>
<keyword evidence="1" id="KW-0238">DNA-binding</keyword>
<evidence type="ECO:0000313" key="3">
    <source>
        <dbReference type="EMBL" id="MFC5713707.1"/>
    </source>
</evidence>
<dbReference type="Proteomes" id="UP001596142">
    <property type="component" value="Unassembled WGS sequence"/>
</dbReference>
<evidence type="ECO:0000256" key="1">
    <source>
        <dbReference type="ARBA" id="ARBA00023125"/>
    </source>
</evidence>
<reference evidence="4" key="1">
    <citation type="journal article" date="2019" name="Int. J. Syst. Evol. Microbiol.">
        <title>The Global Catalogue of Microorganisms (GCM) 10K type strain sequencing project: providing services to taxonomists for standard genome sequencing and annotation.</title>
        <authorList>
            <consortium name="The Broad Institute Genomics Platform"/>
            <consortium name="The Broad Institute Genome Sequencing Center for Infectious Disease"/>
            <person name="Wu L."/>
            <person name="Ma J."/>
        </authorList>
    </citation>
    <scope>NUCLEOTIDE SEQUENCE [LARGE SCALE GENOMIC DNA]</scope>
    <source>
        <strain evidence="4">CECT 7184</strain>
    </source>
</reference>
<dbReference type="InterPro" id="IPR000835">
    <property type="entry name" value="HTH_MarR-typ"/>
</dbReference>
<dbReference type="InterPro" id="IPR036390">
    <property type="entry name" value="WH_DNA-bd_sf"/>
</dbReference>
<feature type="domain" description="HTH marR-type" evidence="2">
    <location>
        <begin position="1"/>
        <end position="142"/>
    </location>
</feature>
<proteinExistence type="predicted"/>
<keyword evidence="4" id="KW-1185">Reference proteome</keyword>
<sequence>MNEAQQNFHTCLNLFRGAYKVIEEDWQKSAQEIGITLAEQHILWILHIEGRCTMSRVAEVGLWDLSTVMQIMKRLKNKELVKTEKKANDLRVSYVTLTNQGEKLREESAGKTHRFNDFIQEYANKGESEQKFLADLMTFLKEANSVFHGSHFVKWLEQQETSRIK</sequence>
<dbReference type="InterPro" id="IPR039422">
    <property type="entry name" value="MarR/SlyA-like"/>
</dbReference>
<comment type="caution">
    <text evidence="3">The sequence shown here is derived from an EMBL/GenBank/DDBJ whole genome shotgun (WGS) entry which is preliminary data.</text>
</comment>
<gene>
    <name evidence="3" type="ORF">ACFPU1_13025</name>
</gene>
<dbReference type="EMBL" id="JBHSOZ010000005">
    <property type="protein sequence ID" value="MFC5713707.1"/>
    <property type="molecule type" value="Genomic_DNA"/>
</dbReference>
<dbReference type="RefSeq" id="WP_385941830.1">
    <property type="nucleotide sequence ID" value="NZ_JBHSOZ010000005.1"/>
</dbReference>
<dbReference type="PANTHER" id="PTHR33164">
    <property type="entry name" value="TRANSCRIPTIONAL REGULATOR, MARR FAMILY"/>
    <property type="match status" value="1"/>
</dbReference>
<dbReference type="Pfam" id="PF01047">
    <property type="entry name" value="MarR"/>
    <property type="match status" value="1"/>
</dbReference>
<accession>A0ABW0YSH5</accession>